<dbReference type="Proteomes" id="UP000315226">
    <property type="component" value="Unassembled WGS sequence"/>
</dbReference>
<feature type="repeat" description="WD" evidence="3">
    <location>
        <begin position="663"/>
        <end position="685"/>
    </location>
</feature>
<dbReference type="Pfam" id="PF00400">
    <property type="entry name" value="WD40"/>
    <property type="match status" value="3"/>
</dbReference>
<feature type="repeat" description="WD" evidence="3">
    <location>
        <begin position="568"/>
        <end position="595"/>
    </location>
</feature>
<dbReference type="EMBL" id="BJMN01000104">
    <property type="protein sequence ID" value="GEB62503.1"/>
    <property type="molecule type" value="Genomic_DNA"/>
</dbReference>
<dbReference type="SUPFAM" id="SSF50978">
    <property type="entry name" value="WD40 repeat-like"/>
    <property type="match status" value="1"/>
</dbReference>
<proteinExistence type="predicted"/>
<dbReference type="PROSITE" id="PS50082">
    <property type="entry name" value="WD_REPEATS_2"/>
    <property type="match status" value="3"/>
</dbReference>
<keyword evidence="2" id="KW-0677">Repeat</keyword>
<keyword evidence="1 3" id="KW-0853">WD repeat</keyword>
<evidence type="ECO:0000256" key="1">
    <source>
        <dbReference type="ARBA" id="ARBA00022574"/>
    </source>
</evidence>
<dbReference type="InterPro" id="IPR011047">
    <property type="entry name" value="Quinoprotein_ADH-like_sf"/>
</dbReference>
<sequence length="772" mass="82207">MTDHQEGGQPHIDVHRRIAAALADLVPADAGVPPHPYLRRHLAEHAARGQVLDDAHVPPALLPWESSRAVRRLLATDDGNPEDSRWLRTWAGLEPFARTVDPVSLMTSLQLAHSIAGYSDAQSSRPAAFVDPPVTLEWSDKPTLPRPWGITRYTVKAMAAVQDFLGRIALTAAGDDRGNLHVLRPDGSNAYAPLSVHDGIIEHLLALPGGIVVSGGTDGSVHVIDARHGRHLAEAVPRRPGTWVSSLTLYRPPNHPPVMLAAFSDGHLAALNIGTFHATEVALPEHLSYPPVLTGLPTPEGWDTLLYTQHDEVLSFDGTRSTHQLRTAARIRALVALPASASFAVGDEAGNLLLGTPGTIGAAAAVRTADIGQQATPPSRKAAVTALMVTQVDRQTALVASDAHGTVQFWELPDFRPIGNPLPAHTEPITALSSLPLGTTELLLTAGADCTLRSLQLTAEALSAAPPVRERITASSLSPTIPHLLATARAGCVAIRDIATQQSASTILDSVDVTALAWPGINGTQHLAVALEDNRILVIDPTHPDSDPLHELSGHDLPARTLVSLSAPQADLLASAGPDGRICLWNLRTGDLLADFPDHDLSVQCLATTRTHDSLLLASGGKDGNLRVWDTHTLEQRGHTIRCDQFTVNDLAFVPGPDGMLTLASAGQDGSLKLWNAVSGSQVGHFDADDGELSAVTALTLTAQRQVLVAAGRSSIHVWEMTQGARKLLQIVTGRPIRALRTVADRRRDQSSLLLATGDDGTSVFRLHLDRI</sequence>
<dbReference type="PANTHER" id="PTHR19848">
    <property type="entry name" value="WD40 REPEAT PROTEIN"/>
    <property type="match status" value="1"/>
</dbReference>
<reference evidence="4 5" key="1">
    <citation type="submission" date="2019-06" db="EMBL/GenBank/DDBJ databases">
        <title>Whole genome shotgun sequence of Streptomyces gardneri NBRC 12865.</title>
        <authorList>
            <person name="Hosoyama A."/>
            <person name="Uohara A."/>
            <person name="Ohji S."/>
            <person name="Ichikawa N."/>
        </authorList>
    </citation>
    <scope>NUCLEOTIDE SEQUENCE [LARGE SCALE GENOMIC DNA]</scope>
    <source>
        <strain evidence="4 5">NBRC 12865</strain>
    </source>
</reference>
<dbReference type="InterPro" id="IPR001680">
    <property type="entry name" value="WD40_rpt"/>
</dbReference>
<evidence type="ECO:0000256" key="3">
    <source>
        <dbReference type="PROSITE-ProRule" id="PRU00221"/>
    </source>
</evidence>
<dbReference type="InterPro" id="IPR019775">
    <property type="entry name" value="WD40_repeat_CS"/>
</dbReference>
<evidence type="ECO:0000313" key="4">
    <source>
        <dbReference type="EMBL" id="GEB62503.1"/>
    </source>
</evidence>
<protein>
    <submittedName>
        <fullName evidence="4">Uncharacterized protein</fullName>
    </submittedName>
</protein>
<name>A0A4Y3S087_9ACTN</name>
<dbReference type="PROSITE" id="PS50294">
    <property type="entry name" value="WD_REPEATS_REGION"/>
    <property type="match status" value="1"/>
</dbReference>
<feature type="repeat" description="WD" evidence="3">
    <location>
        <begin position="596"/>
        <end position="630"/>
    </location>
</feature>
<accession>A0A4Y3S087</accession>
<dbReference type="PANTHER" id="PTHR19848:SF8">
    <property type="entry name" value="F-BOX AND WD REPEAT DOMAIN CONTAINING 7"/>
    <property type="match status" value="1"/>
</dbReference>
<dbReference type="RefSeq" id="WP_141303366.1">
    <property type="nucleotide sequence ID" value="NZ_BJMN01000104.1"/>
</dbReference>
<dbReference type="AlphaFoldDB" id="A0A4Y3S087"/>
<dbReference type="PROSITE" id="PS00678">
    <property type="entry name" value="WD_REPEATS_1"/>
    <property type="match status" value="1"/>
</dbReference>
<dbReference type="Gene3D" id="2.130.10.10">
    <property type="entry name" value="YVTN repeat-like/Quinoprotein amine dehydrogenase"/>
    <property type="match status" value="3"/>
</dbReference>
<dbReference type="SMART" id="SM00320">
    <property type="entry name" value="WD40"/>
    <property type="match status" value="7"/>
</dbReference>
<dbReference type="InterPro" id="IPR036322">
    <property type="entry name" value="WD40_repeat_dom_sf"/>
</dbReference>
<dbReference type="SUPFAM" id="SSF50998">
    <property type="entry name" value="Quinoprotein alcohol dehydrogenase-like"/>
    <property type="match status" value="1"/>
</dbReference>
<dbReference type="OrthoDB" id="218695at2"/>
<gene>
    <name evidence="4" type="ORF">SGA01_81080</name>
</gene>
<dbReference type="InterPro" id="IPR020472">
    <property type="entry name" value="WD40_PAC1"/>
</dbReference>
<dbReference type="PRINTS" id="PR00320">
    <property type="entry name" value="GPROTEINBRPT"/>
</dbReference>
<comment type="caution">
    <text evidence="4">The sequence shown here is derived from an EMBL/GenBank/DDBJ whole genome shotgun (WGS) entry which is preliminary data.</text>
</comment>
<dbReference type="InterPro" id="IPR015943">
    <property type="entry name" value="WD40/YVTN_repeat-like_dom_sf"/>
</dbReference>
<evidence type="ECO:0000313" key="5">
    <source>
        <dbReference type="Proteomes" id="UP000315226"/>
    </source>
</evidence>
<organism evidence="4 5">
    <name type="scientific">Streptomyces gardneri</name>
    <dbReference type="NCBI Taxonomy" id="66892"/>
    <lineage>
        <taxon>Bacteria</taxon>
        <taxon>Bacillati</taxon>
        <taxon>Actinomycetota</taxon>
        <taxon>Actinomycetes</taxon>
        <taxon>Kitasatosporales</taxon>
        <taxon>Streptomycetaceae</taxon>
        <taxon>Streptomyces</taxon>
    </lineage>
</organism>
<evidence type="ECO:0000256" key="2">
    <source>
        <dbReference type="ARBA" id="ARBA00022737"/>
    </source>
</evidence>
<keyword evidence="5" id="KW-1185">Reference proteome</keyword>